<dbReference type="STRING" id="1408157.A0A1J7IZC8"/>
<evidence type="ECO:0000313" key="2">
    <source>
        <dbReference type="EMBL" id="OIW22236.1"/>
    </source>
</evidence>
<evidence type="ECO:0000313" key="3">
    <source>
        <dbReference type="Proteomes" id="UP000182658"/>
    </source>
</evidence>
<organism evidence="2 3">
    <name type="scientific">Coniochaeta ligniaria NRRL 30616</name>
    <dbReference type="NCBI Taxonomy" id="1408157"/>
    <lineage>
        <taxon>Eukaryota</taxon>
        <taxon>Fungi</taxon>
        <taxon>Dikarya</taxon>
        <taxon>Ascomycota</taxon>
        <taxon>Pezizomycotina</taxon>
        <taxon>Sordariomycetes</taxon>
        <taxon>Sordariomycetidae</taxon>
        <taxon>Coniochaetales</taxon>
        <taxon>Coniochaetaceae</taxon>
        <taxon>Coniochaeta</taxon>
    </lineage>
</organism>
<name>A0A1J7IZC8_9PEZI</name>
<dbReference type="InterPro" id="IPR027417">
    <property type="entry name" value="P-loop_NTPase"/>
</dbReference>
<feature type="domain" description="Helicase C-terminal" evidence="1">
    <location>
        <begin position="1"/>
        <end position="54"/>
    </location>
</feature>
<keyword evidence="3" id="KW-1185">Reference proteome</keyword>
<feature type="non-terminal residue" evidence="2">
    <location>
        <position position="1"/>
    </location>
</feature>
<reference evidence="2 3" key="1">
    <citation type="submission" date="2016-10" db="EMBL/GenBank/DDBJ databases">
        <title>Draft genome sequence of Coniochaeta ligniaria NRRL30616, a lignocellulolytic fungus for bioabatement of inhibitors in plant biomass hydrolysates.</title>
        <authorList>
            <consortium name="DOE Joint Genome Institute"/>
            <person name="Jimenez D.J."/>
            <person name="Hector R.E."/>
            <person name="Riley R."/>
            <person name="Sun H."/>
            <person name="Grigoriev I.V."/>
            <person name="Van Elsas J.D."/>
            <person name="Nichols N.N."/>
        </authorList>
    </citation>
    <scope>NUCLEOTIDE SEQUENCE [LARGE SCALE GENOMIC DNA]</scope>
    <source>
        <strain evidence="2 3">NRRL 30616</strain>
    </source>
</reference>
<dbReference type="Proteomes" id="UP000182658">
    <property type="component" value="Unassembled WGS sequence"/>
</dbReference>
<proteinExistence type="predicted"/>
<evidence type="ECO:0000259" key="1">
    <source>
        <dbReference type="PROSITE" id="PS51194"/>
    </source>
</evidence>
<dbReference type="OrthoDB" id="196131at2759"/>
<dbReference type="PANTHER" id="PTHR47958">
    <property type="entry name" value="ATP-DEPENDENT RNA HELICASE DBP3"/>
    <property type="match status" value="1"/>
</dbReference>
<dbReference type="SUPFAM" id="SSF52540">
    <property type="entry name" value="P-loop containing nucleoside triphosphate hydrolases"/>
    <property type="match status" value="1"/>
</dbReference>
<accession>A0A1J7IZC8</accession>
<dbReference type="Pfam" id="PF00271">
    <property type="entry name" value="Helicase_C"/>
    <property type="match status" value="1"/>
</dbReference>
<protein>
    <recommendedName>
        <fullName evidence="1">Helicase C-terminal domain-containing protein</fullName>
    </recommendedName>
</protein>
<dbReference type="AlphaFoldDB" id="A0A1J7IZC8"/>
<sequence length="54" mass="6015">LTLSGTKRVADEITRFLRQGGQAALSIHGDKQQNERDGVLDRFRTGESRIMIAT</sequence>
<dbReference type="Gene3D" id="3.40.50.300">
    <property type="entry name" value="P-loop containing nucleotide triphosphate hydrolases"/>
    <property type="match status" value="1"/>
</dbReference>
<dbReference type="InterPro" id="IPR001650">
    <property type="entry name" value="Helicase_C-like"/>
</dbReference>
<dbReference type="PROSITE" id="PS51194">
    <property type="entry name" value="HELICASE_CTER"/>
    <property type="match status" value="1"/>
</dbReference>
<dbReference type="InParanoid" id="A0A1J7IZC8"/>
<feature type="non-terminal residue" evidence="2">
    <location>
        <position position="54"/>
    </location>
</feature>
<dbReference type="EMBL" id="KV875132">
    <property type="protein sequence ID" value="OIW22236.1"/>
    <property type="molecule type" value="Genomic_DNA"/>
</dbReference>
<gene>
    <name evidence="2" type="ORF">CONLIGDRAFT_551203</name>
</gene>